<dbReference type="GO" id="GO:0003887">
    <property type="term" value="F:DNA-directed DNA polymerase activity"/>
    <property type="evidence" value="ECO:0007669"/>
    <property type="project" value="UniProtKB-EC"/>
</dbReference>
<sequence length="37" mass="4301">MDNQVLPAVMRILKGFGYTEESLKFSKNKQMTLGDYF</sequence>
<name>A0A150INQ8_9EURY</name>
<keyword evidence="1" id="KW-0808">Transferase</keyword>
<dbReference type="Proteomes" id="UP000075578">
    <property type="component" value="Unassembled WGS sequence"/>
</dbReference>
<comment type="caution">
    <text evidence="1">The sequence shown here is derived from an EMBL/GenBank/DDBJ whole genome shotgun (WGS) entry which is preliminary data.</text>
</comment>
<dbReference type="EC" id="2.7.7.7" evidence="1"/>
<proteinExistence type="predicted"/>
<organism evidence="1 2">
    <name type="scientific">Candidatus Methanofastidiosum methylothiophilum</name>
    <dbReference type="NCBI Taxonomy" id="1705564"/>
    <lineage>
        <taxon>Archaea</taxon>
        <taxon>Methanobacteriati</taxon>
        <taxon>Methanobacteriota</taxon>
        <taxon>Stenosarchaea group</taxon>
        <taxon>Candidatus Methanofastidiosia</taxon>
        <taxon>Candidatus Methanofastidiosales</taxon>
        <taxon>Candidatus Methanofastidiosaceae</taxon>
        <taxon>Candidatus Methanofastidiosum</taxon>
    </lineage>
</organism>
<keyword evidence="1" id="KW-0548">Nucleotidyltransferase</keyword>
<accession>A0A150INQ8</accession>
<dbReference type="AlphaFoldDB" id="A0A150INQ8"/>
<evidence type="ECO:0000313" key="1">
    <source>
        <dbReference type="EMBL" id="KYC46528.1"/>
    </source>
</evidence>
<evidence type="ECO:0000313" key="2">
    <source>
        <dbReference type="Proteomes" id="UP000075578"/>
    </source>
</evidence>
<protein>
    <submittedName>
        <fullName evidence="1">DNA polymerase 1</fullName>
        <ecNumber evidence="1">2.7.7.7</ecNumber>
    </submittedName>
</protein>
<reference evidence="1 2" key="1">
    <citation type="journal article" date="2016" name="ISME J.">
        <title>Chasing the elusive Euryarchaeota class WSA2: genomes reveal a uniquely fastidious methyl-reducing methanogen.</title>
        <authorList>
            <person name="Nobu M.K."/>
            <person name="Narihiro T."/>
            <person name="Kuroda K."/>
            <person name="Mei R."/>
            <person name="Liu W.T."/>
        </authorList>
    </citation>
    <scope>NUCLEOTIDE SEQUENCE [LARGE SCALE GENOMIC DNA]</scope>
    <source>
        <strain evidence="1">U1lsi0528_Bin089</strain>
    </source>
</reference>
<gene>
    <name evidence="1" type="primary">polI</name>
    <name evidence="1" type="ORF">AMQ74_01797</name>
</gene>
<dbReference type="EMBL" id="LNGD01000198">
    <property type="protein sequence ID" value="KYC46528.1"/>
    <property type="molecule type" value="Genomic_DNA"/>
</dbReference>